<dbReference type="InterPro" id="IPR033132">
    <property type="entry name" value="GH_1_N_CS"/>
</dbReference>
<protein>
    <submittedName>
        <fullName evidence="5">Uncharacterized protein</fullName>
    </submittedName>
</protein>
<dbReference type="SUPFAM" id="SSF51445">
    <property type="entry name" value="(Trans)glycosidases"/>
    <property type="match status" value="2"/>
</dbReference>
<keyword evidence="3" id="KW-0326">Glycosidase</keyword>
<dbReference type="PRINTS" id="PR00131">
    <property type="entry name" value="GLHYDRLASE1"/>
</dbReference>
<sequence length="987" mass="112344">MAYFNHYKNSLQLSLGFLLLLALLIRLSVSENIGKIVIPTQYASMHLNRTSFPPGFIFGTASSSYQYEGAAKEDGRGPSIWDTFTYKYPEKIADRSNGDVANDAYHRYKEDVGIMKEMNLDAYRFSISWSRLLPNGKVSGGVNKKGVKYYNDLIDELIAKGLKPYATLFHWDLPQPLEDEYGGFLSPHIVEHFKEYAEVCFKEFGDRVKHWITLNEPWTYSMGGYSSGTFAPGRCSSWQKLNCTGGDSGTEPYLVSHYQILSHAAAVKLYKDKYQESQKGTIGITLVSHWFVPYSNSKHNLNAAQRGLDFMFGWFMDPLTKGEYPHSMRKLVGKRLPKFTEEEAKVVKGSFDFVGLNYYTANYAASTHLPKNSLPSYTTDSRANLTTERNGVPIGPKAASPWLSVYPVGIYNILQYTKKNYNNPLIYITENGIDEFNNPKLSLEEALNDKQRVDYYFKHLSYLKKAIKDGVKVKGYFAWSLLDNFEWNSGYTVRFGINFVDYKDHQKRYPKLSAHWFKNFLIIYTSIDIVKMMVMRGKLGHWWMVMVLLIGVIKSSISTINNIPTQYNTCSLNRSSFPTGFLFGTSSSAYQYEGGAQEGGKGPSIWDTYTHKHPDKIKDGSNGDVAVDAYHRYKEDVKIMKEMGLDAYRFSISWPRLLPSGKLSGGVNKEGIKYYNNLINELLANGLKPFVTLFHWDLPQALEDEYGGFLSPNIVHHFKEYTELCFKEFGDRVKHWITFNEPIAYSVAGYATGMFPPGRCSEWQHMNCTAGNSGTEPYLGSQKGSIGITLVSLWVVPYSEAKHHKKAALLALDFMFMDPLTNGEYPHSMRSIVGDRLPKFTKLESKIVKGSFDFIGLNYYSSNYASYAPHHNNDTTLQNPSYLTDSWASLSSERNGVPIGPSPNGTSNAIYIYPRGIRDVLKGWCEGERKDGVKVKGYFAWSLLDNFEWILGHTVRFGLNYVDYKHALTRHPKLSAHWFKNFLQKKI</sequence>
<dbReference type="PANTHER" id="PTHR10353">
    <property type="entry name" value="GLYCOSYL HYDROLASE"/>
    <property type="match status" value="1"/>
</dbReference>
<comment type="similarity">
    <text evidence="1">Belongs to the glycosyl hydrolase 1 family.</text>
</comment>
<dbReference type="FunFam" id="3.20.20.80:FF:000020">
    <property type="entry name" value="Beta-glucosidase 12"/>
    <property type="match status" value="2"/>
</dbReference>
<evidence type="ECO:0000256" key="1">
    <source>
        <dbReference type="ARBA" id="ARBA00010838"/>
    </source>
</evidence>
<accession>A0A7J6DKV5</accession>
<name>A0A7J6DKV5_CANSA</name>
<evidence type="ECO:0000313" key="5">
    <source>
        <dbReference type="EMBL" id="KAF4346751.1"/>
    </source>
</evidence>
<comment type="caution">
    <text evidence="5">The sequence shown here is derived from an EMBL/GenBank/DDBJ whole genome shotgun (WGS) entry which is preliminary data.</text>
</comment>
<keyword evidence="2" id="KW-0378">Hydrolase</keyword>
<reference evidence="5 6" key="1">
    <citation type="journal article" date="2020" name="bioRxiv">
        <title>Sequence and annotation of 42 cannabis genomes reveals extensive copy number variation in cannabinoid synthesis and pathogen resistance genes.</title>
        <authorList>
            <person name="Mckernan K.J."/>
            <person name="Helbert Y."/>
            <person name="Kane L.T."/>
            <person name="Ebling H."/>
            <person name="Zhang L."/>
            <person name="Liu B."/>
            <person name="Eaton Z."/>
            <person name="Mclaughlin S."/>
            <person name="Kingan S."/>
            <person name="Baybayan P."/>
            <person name="Concepcion G."/>
            <person name="Jordan M."/>
            <person name="Riva A."/>
            <person name="Barbazuk W."/>
            <person name="Harkins T."/>
        </authorList>
    </citation>
    <scope>NUCLEOTIDE SEQUENCE [LARGE SCALE GENOMIC DNA]</scope>
    <source>
        <strain evidence="6">cv. Jamaican Lion 4</strain>
        <tissue evidence="5">Leaf</tissue>
    </source>
</reference>
<dbReference type="GO" id="GO:0008422">
    <property type="term" value="F:beta-glucosidase activity"/>
    <property type="evidence" value="ECO:0007669"/>
    <property type="project" value="UniProtKB-ARBA"/>
</dbReference>
<dbReference type="AlphaFoldDB" id="A0A7J6DKV5"/>
<dbReference type="PROSITE" id="PS00653">
    <property type="entry name" value="GLYCOSYL_HYDROL_F1_2"/>
    <property type="match status" value="2"/>
</dbReference>
<feature type="chain" id="PRO_5029696664" evidence="4">
    <location>
        <begin position="31"/>
        <end position="987"/>
    </location>
</feature>
<dbReference type="Gene3D" id="3.20.20.80">
    <property type="entry name" value="Glycosidases"/>
    <property type="match status" value="4"/>
</dbReference>
<dbReference type="InterPro" id="IPR001360">
    <property type="entry name" value="Glyco_hydro_1"/>
</dbReference>
<dbReference type="GO" id="GO:0005975">
    <property type="term" value="P:carbohydrate metabolic process"/>
    <property type="evidence" value="ECO:0007669"/>
    <property type="project" value="InterPro"/>
</dbReference>
<keyword evidence="4" id="KW-0732">Signal</keyword>
<dbReference type="Pfam" id="PF00232">
    <property type="entry name" value="Glyco_hydro_1"/>
    <property type="match status" value="3"/>
</dbReference>
<keyword evidence="6" id="KW-1185">Reference proteome</keyword>
<evidence type="ECO:0000313" key="6">
    <source>
        <dbReference type="Proteomes" id="UP000583929"/>
    </source>
</evidence>
<gene>
    <name evidence="5" type="ORF">G4B88_020484</name>
</gene>
<proteinExistence type="inferred from homology"/>
<dbReference type="PANTHER" id="PTHR10353:SF137">
    <property type="entry name" value="MYROSINASE 3-RELATED"/>
    <property type="match status" value="1"/>
</dbReference>
<feature type="signal peptide" evidence="4">
    <location>
        <begin position="1"/>
        <end position="30"/>
    </location>
</feature>
<organism evidence="5 6">
    <name type="scientific">Cannabis sativa</name>
    <name type="common">Hemp</name>
    <name type="synonym">Marijuana</name>
    <dbReference type="NCBI Taxonomy" id="3483"/>
    <lineage>
        <taxon>Eukaryota</taxon>
        <taxon>Viridiplantae</taxon>
        <taxon>Streptophyta</taxon>
        <taxon>Embryophyta</taxon>
        <taxon>Tracheophyta</taxon>
        <taxon>Spermatophyta</taxon>
        <taxon>Magnoliopsida</taxon>
        <taxon>eudicotyledons</taxon>
        <taxon>Gunneridae</taxon>
        <taxon>Pentapetalae</taxon>
        <taxon>rosids</taxon>
        <taxon>fabids</taxon>
        <taxon>Rosales</taxon>
        <taxon>Cannabaceae</taxon>
        <taxon>Cannabis</taxon>
    </lineage>
</organism>
<evidence type="ECO:0000256" key="4">
    <source>
        <dbReference type="SAM" id="SignalP"/>
    </source>
</evidence>
<dbReference type="InterPro" id="IPR017853">
    <property type="entry name" value="GH"/>
</dbReference>
<evidence type="ECO:0000256" key="3">
    <source>
        <dbReference type="ARBA" id="ARBA00023295"/>
    </source>
</evidence>
<dbReference type="Proteomes" id="UP000583929">
    <property type="component" value="Unassembled WGS sequence"/>
</dbReference>
<dbReference type="EMBL" id="JAATIQ010000919">
    <property type="protein sequence ID" value="KAF4346751.1"/>
    <property type="molecule type" value="Genomic_DNA"/>
</dbReference>
<evidence type="ECO:0000256" key="2">
    <source>
        <dbReference type="ARBA" id="ARBA00022801"/>
    </source>
</evidence>